<sequence length="106" mass="12166">MDKTRSVEAPAGQFVDVPRGMIAVPGAIVDEQGVLRRETGELAIWHHRCKFHGPCERYTDKTKFVQPEEVVDIAGSPWCPDCVDKMQEDAKRKKVHEMFREKLEEN</sequence>
<organism evidence="1 2">
    <name type="scientific">Mycobacterium phage Madruga</name>
    <dbReference type="NCBI Taxonomy" id="1675552"/>
    <lineage>
        <taxon>Viruses</taxon>
        <taxon>Duplodnaviria</taxon>
        <taxon>Heunggongvirae</taxon>
        <taxon>Uroviricota</taxon>
        <taxon>Caudoviricetes</taxon>
        <taxon>Patiencevirus</taxon>
        <taxon>Patiencevirus patience</taxon>
    </lineage>
</organism>
<dbReference type="EMBL" id="KR997933">
    <property type="protein sequence ID" value="AKU45388.1"/>
    <property type="molecule type" value="Genomic_DNA"/>
</dbReference>
<dbReference type="Proteomes" id="UP000222075">
    <property type="component" value="Segment"/>
</dbReference>
<name>A0A0K1LTA0_9CAUD</name>
<protein>
    <submittedName>
        <fullName evidence="1">Uncharacterized protein</fullName>
    </submittedName>
</protein>
<evidence type="ECO:0000313" key="2">
    <source>
        <dbReference type="Proteomes" id="UP000222075"/>
    </source>
</evidence>
<gene>
    <name evidence="1" type="ORF">MADRUGA_99</name>
</gene>
<proteinExistence type="predicted"/>
<evidence type="ECO:0000313" key="1">
    <source>
        <dbReference type="EMBL" id="AKU45388.1"/>
    </source>
</evidence>
<reference evidence="1 2" key="1">
    <citation type="journal article" date="2016" name="BMC Microbiol.">
        <title>Characterization of mycobacteria and mycobacteriophages isolated from compost at the Sao Paulo Zoo Park Foundation in Brazil and creation of the new mycobacteriophage Cluster U.</title>
        <authorList>
            <person name="Lima-Junior J.D."/>
            <person name="Viana-Niero C."/>
            <person name="Conde Oliveira D.V."/>
            <person name="Machado G.E."/>
            <person name="Rabello M.C."/>
            <person name="Martins-Junior J."/>
            <person name="Martins L.F."/>
            <person name="Digiampietri L.A."/>
            <person name="da Silva A.M."/>
            <person name="Setubal J.C."/>
            <person name="Russell D.A."/>
            <person name="Jacobs-Sera D."/>
            <person name="Pope W.H."/>
            <person name="Hatfull G.F."/>
            <person name="Leao S.C."/>
        </authorList>
    </citation>
    <scope>NUCLEOTIDE SEQUENCE [LARGE SCALE GENOMIC DNA]</scope>
</reference>
<accession>A0A0K1LTA0</accession>